<protein>
    <submittedName>
        <fullName evidence="2">Uncharacterized protein</fullName>
    </submittedName>
</protein>
<keyword evidence="1" id="KW-0812">Transmembrane</keyword>
<evidence type="ECO:0000256" key="1">
    <source>
        <dbReference type="SAM" id="Phobius"/>
    </source>
</evidence>
<dbReference type="Proteomes" id="UP001286456">
    <property type="component" value="Unassembled WGS sequence"/>
</dbReference>
<sequence>MPSTQAATQNTNRSSYSYPSTDTVASYAAVGVVFSSALFSAAYHTLSGTRFDTREIRSLLIEATDDVTTVYSSKSRGLYSTKVVRGTLLGLIADDNTGGYVSTDHATSF</sequence>
<keyword evidence="1" id="KW-1133">Transmembrane helix</keyword>
<dbReference type="EMBL" id="JAUEPO010000007">
    <property type="protein sequence ID" value="KAK3317366.1"/>
    <property type="molecule type" value="Genomic_DNA"/>
</dbReference>
<proteinExistence type="predicted"/>
<reference evidence="2" key="1">
    <citation type="journal article" date="2023" name="Mol. Phylogenet. Evol.">
        <title>Genome-scale phylogeny and comparative genomics of the fungal order Sordariales.</title>
        <authorList>
            <person name="Hensen N."/>
            <person name="Bonometti L."/>
            <person name="Westerberg I."/>
            <person name="Brannstrom I.O."/>
            <person name="Guillou S."/>
            <person name="Cros-Aarteil S."/>
            <person name="Calhoun S."/>
            <person name="Haridas S."/>
            <person name="Kuo A."/>
            <person name="Mondo S."/>
            <person name="Pangilinan J."/>
            <person name="Riley R."/>
            <person name="LaButti K."/>
            <person name="Andreopoulos B."/>
            <person name="Lipzen A."/>
            <person name="Chen C."/>
            <person name="Yan M."/>
            <person name="Daum C."/>
            <person name="Ng V."/>
            <person name="Clum A."/>
            <person name="Steindorff A."/>
            <person name="Ohm R.A."/>
            <person name="Martin F."/>
            <person name="Silar P."/>
            <person name="Natvig D.O."/>
            <person name="Lalanne C."/>
            <person name="Gautier V."/>
            <person name="Ament-Velasquez S.L."/>
            <person name="Kruys A."/>
            <person name="Hutchinson M.I."/>
            <person name="Powell A.J."/>
            <person name="Barry K."/>
            <person name="Miller A.N."/>
            <person name="Grigoriev I.V."/>
            <person name="Debuchy R."/>
            <person name="Gladieux P."/>
            <person name="Hiltunen Thoren M."/>
            <person name="Johannesson H."/>
        </authorList>
    </citation>
    <scope>NUCLEOTIDE SEQUENCE</scope>
    <source>
        <strain evidence="2">SMH4131-1</strain>
    </source>
</reference>
<evidence type="ECO:0000313" key="3">
    <source>
        <dbReference type="Proteomes" id="UP001286456"/>
    </source>
</evidence>
<name>A0AAE0I2Q9_9PEZI</name>
<reference evidence="2" key="2">
    <citation type="submission" date="2023-06" db="EMBL/GenBank/DDBJ databases">
        <authorList>
            <consortium name="Lawrence Berkeley National Laboratory"/>
            <person name="Haridas S."/>
            <person name="Hensen N."/>
            <person name="Bonometti L."/>
            <person name="Westerberg I."/>
            <person name="Brannstrom I.O."/>
            <person name="Guillou S."/>
            <person name="Cros-Aarteil S."/>
            <person name="Calhoun S."/>
            <person name="Kuo A."/>
            <person name="Mondo S."/>
            <person name="Pangilinan J."/>
            <person name="Riley R."/>
            <person name="Labutti K."/>
            <person name="Andreopoulos B."/>
            <person name="Lipzen A."/>
            <person name="Chen C."/>
            <person name="Yanf M."/>
            <person name="Daum C."/>
            <person name="Ng V."/>
            <person name="Clum A."/>
            <person name="Steindorff A."/>
            <person name="Ohm R."/>
            <person name="Martin F."/>
            <person name="Silar P."/>
            <person name="Natvig D."/>
            <person name="Lalanne C."/>
            <person name="Gautier V."/>
            <person name="Ament-Velasquez S.L."/>
            <person name="Kruys A."/>
            <person name="Hutchinson M.I."/>
            <person name="Powell A.J."/>
            <person name="Barry K."/>
            <person name="Miller A.N."/>
            <person name="Grigoriev I.V."/>
            <person name="Debuchy R."/>
            <person name="Gladieux P."/>
            <person name="Thoren M.H."/>
            <person name="Johannesson H."/>
        </authorList>
    </citation>
    <scope>NUCLEOTIDE SEQUENCE</scope>
    <source>
        <strain evidence="2">SMH4131-1</strain>
    </source>
</reference>
<keyword evidence="3" id="KW-1185">Reference proteome</keyword>
<gene>
    <name evidence="2" type="ORF">B0T19DRAFT_446335</name>
</gene>
<accession>A0AAE0I2Q9</accession>
<evidence type="ECO:0000313" key="2">
    <source>
        <dbReference type="EMBL" id="KAK3317366.1"/>
    </source>
</evidence>
<comment type="caution">
    <text evidence="2">The sequence shown here is derived from an EMBL/GenBank/DDBJ whole genome shotgun (WGS) entry which is preliminary data.</text>
</comment>
<dbReference type="AlphaFoldDB" id="A0AAE0I2Q9"/>
<keyword evidence="1" id="KW-0472">Membrane</keyword>
<organism evidence="2 3">
    <name type="scientific">Cercophora scortea</name>
    <dbReference type="NCBI Taxonomy" id="314031"/>
    <lineage>
        <taxon>Eukaryota</taxon>
        <taxon>Fungi</taxon>
        <taxon>Dikarya</taxon>
        <taxon>Ascomycota</taxon>
        <taxon>Pezizomycotina</taxon>
        <taxon>Sordariomycetes</taxon>
        <taxon>Sordariomycetidae</taxon>
        <taxon>Sordariales</taxon>
        <taxon>Lasiosphaeriaceae</taxon>
        <taxon>Cercophora</taxon>
    </lineage>
</organism>
<feature type="transmembrane region" description="Helical" evidence="1">
    <location>
        <begin position="24"/>
        <end position="46"/>
    </location>
</feature>